<dbReference type="EMBL" id="CP055902">
    <property type="protein sequence ID" value="QKX61425.1"/>
    <property type="molecule type" value="Genomic_DNA"/>
</dbReference>
<dbReference type="Gene3D" id="3.50.50.60">
    <property type="entry name" value="FAD/NAD(P)-binding domain"/>
    <property type="match status" value="1"/>
</dbReference>
<evidence type="ECO:0000313" key="5">
    <source>
        <dbReference type="EMBL" id="QKX61425.1"/>
    </source>
</evidence>
<dbReference type="GO" id="GO:0071949">
    <property type="term" value="F:FAD binding"/>
    <property type="evidence" value="ECO:0007669"/>
    <property type="project" value="InterPro"/>
</dbReference>
<dbReference type="KEGG" id="trg:TRUGW13939_08573"/>
<feature type="domain" description="FAD-binding" evidence="4">
    <location>
        <begin position="9"/>
        <end position="108"/>
    </location>
</feature>
<sequence>MTAPATRQEVERVVAALSPQVGEIASLFPEKMVKWGIYDMYDHPAPKFAQGLVCIARDADHASSPHQGAGACIGAEDALILCEVLNTAQTSMTLNSGLDEQEHEQERVIFCRSTVERALNAYSETRKERSQWLVRSSREMGEMYQWRYGPTGRDYQRCHEKLEQASRVCPGEHLDVESVDAWVRL</sequence>
<dbReference type="InterPro" id="IPR036188">
    <property type="entry name" value="FAD/NAD-bd_sf"/>
</dbReference>
<evidence type="ECO:0000256" key="3">
    <source>
        <dbReference type="ARBA" id="ARBA00023002"/>
    </source>
</evidence>
<dbReference type="GeneID" id="55996061"/>
<name>A0A7H8R748_TALRU</name>
<dbReference type="SUPFAM" id="SSF51905">
    <property type="entry name" value="FAD/NAD(P)-binding domain"/>
    <property type="match status" value="1"/>
</dbReference>
<dbReference type="OrthoDB" id="417877at2759"/>
<evidence type="ECO:0000313" key="6">
    <source>
        <dbReference type="Proteomes" id="UP000509510"/>
    </source>
</evidence>
<proteinExistence type="predicted"/>
<evidence type="ECO:0000256" key="1">
    <source>
        <dbReference type="ARBA" id="ARBA00022630"/>
    </source>
</evidence>
<dbReference type="RefSeq" id="XP_035347599.1">
    <property type="nucleotide sequence ID" value="XM_035491706.1"/>
</dbReference>
<dbReference type="PANTHER" id="PTHR46720:SF3">
    <property type="entry name" value="FAD-BINDING DOMAIN-CONTAINING PROTEIN-RELATED"/>
    <property type="match status" value="1"/>
</dbReference>
<dbReference type="GO" id="GO:0016491">
    <property type="term" value="F:oxidoreductase activity"/>
    <property type="evidence" value="ECO:0007669"/>
    <property type="project" value="UniProtKB-KW"/>
</dbReference>
<dbReference type="AlphaFoldDB" id="A0A7H8R748"/>
<dbReference type="Proteomes" id="UP000509510">
    <property type="component" value="Chromosome V"/>
</dbReference>
<keyword evidence="3" id="KW-0560">Oxidoreductase</keyword>
<keyword evidence="6" id="KW-1185">Reference proteome</keyword>
<organism evidence="5 6">
    <name type="scientific">Talaromyces rugulosus</name>
    <name type="common">Penicillium rugulosum</name>
    <dbReference type="NCBI Taxonomy" id="121627"/>
    <lineage>
        <taxon>Eukaryota</taxon>
        <taxon>Fungi</taxon>
        <taxon>Dikarya</taxon>
        <taxon>Ascomycota</taxon>
        <taxon>Pezizomycotina</taxon>
        <taxon>Eurotiomycetes</taxon>
        <taxon>Eurotiomycetidae</taxon>
        <taxon>Eurotiales</taxon>
        <taxon>Trichocomaceae</taxon>
        <taxon>Talaromyces</taxon>
        <taxon>Talaromyces sect. Islandici</taxon>
    </lineage>
</organism>
<keyword evidence="2" id="KW-0274">FAD</keyword>
<protein>
    <recommendedName>
        <fullName evidence="4">FAD-binding domain-containing protein</fullName>
    </recommendedName>
</protein>
<dbReference type="PANTHER" id="PTHR46720">
    <property type="entry name" value="HYDROXYLASE, PUTATIVE (AFU_ORTHOLOGUE AFUA_3G01460)-RELATED"/>
    <property type="match status" value="1"/>
</dbReference>
<gene>
    <name evidence="5" type="ORF">TRUGW13939_08573</name>
</gene>
<reference evidence="6" key="1">
    <citation type="submission" date="2020-06" db="EMBL/GenBank/DDBJ databases">
        <title>A chromosome-scale genome assembly of Talaromyces rugulosus W13939.</title>
        <authorList>
            <person name="Wang B."/>
            <person name="Guo L."/>
            <person name="Ye K."/>
            <person name="Wang L."/>
        </authorList>
    </citation>
    <scope>NUCLEOTIDE SEQUENCE [LARGE SCALE GENOMIC DNA]</scope>
    <source>
        <strain evidence="6">W13939</strain>
    </source>
</reference>
<dbReference type="Pfam" id="PF01494">
    <property type="entry name" value="FAD_binding_3"/>
    <property type="match status" value="1"/>
</dbReference>
<evidence type="ECO:0000256" key="2">
    <source>
        <dbReference type="ARBA" id="ARBA00022827"/>
    </source>
</evidence>
<keyword evidence="1" id="KW-0285">Flavoprotein</keyword>
<evidence type="ECO:0000259" key="4">
    <source>
        <dbReference type="Pfam" id="PF01494"/>
    </source>
</evidence>
<dbReference type="GO" id="GO:0044550">
    <property type="term" value="P:secondary metabolite biosynthetic process"/>
    <property type="evidence" value="ECO:0007669"/>
    <property type="project" value="TreeGrafter"/>
</dbReference>
<accession>A0A7H8R748</accession>
<dbReference type="InterPro" id="IPR002938">
    <property type="entry name" value="FAD-bd"/>
</dbReference>
<dbReference type="InterPro" id="IPR051104">
    <property type="entry name" value="FAD_monoxygenase"/>
</dbReference>